<evidence type="ECO:0000259" key="6">
    <source>
        <dbReference type="Pfam" id="PF07980"/>
    </source>
</evidence>
<evidence type="ECO:0000256" key="5">
    <source>
        <dbReference type="ARBA" id="ARBA00023237"/>
    </source>
</evidence>
<comment type="subcellular location">
    <subcellularLocation>
        <location evidence="1">Cell outer membrane</location>
    </subcellularLocation>
</comment>
<evidence type="ECO:0000313" key="8">
    <source>
        <dbReference type="EMBL" id="SPZ84814.1"/>
    </source>
</evidence>
<feature type="domain" description="RagB/SusD" evidence="6">
    <location>
        <begin position="285"/>
        <end position="536"/>
    </location>
</feature>
<dbReference type="SUPFAM" id="SSF48452">
    <property type="entry name" value="TPR-like"/>
    <property type="match status" value="1"/>
</dbReference>
<dbReference type="Pfam" id="PF14322">
    <property type="entry name" value="SusD-like_3"/>
    <property type="match status" value="1"/>
</dbReference>
<accession>A0A2X2IU30</accession>
<dbReference type="InterPro" id="IPR011990">
    <property type="entry name" value="TPR-like_helical_dom_sf"/>
</dbReference>
<evidence type="ECO:0000256" key="2">
    <source>
        <dbReference type="ARBA" id="ARBA00006275"/>
    </source>
</evidence>
<comment type="similarity">
    <text evidence="2">Belongs to the SusD family.</text>
</comment>
<dbReference type="PROSITE" id="PS51257">
    <property type="entry name" value="PROKAR_LIPOPROTEIN"/>
    <property type="match status" value="1"/>
</dbReference>
<evidence type="ECO:0000256" key="1">
    <source>
        <dbReference type="ARBA" id="ARBA00004442"/>
    </source>
</evidence>
<dbReference type="AlphaFoldDB" id="A0A2X2IU30"/>
<proteinExistence type="inferred from homology"/>
<dbReference type="InterPro" id="IPR012944">
    <property type="entry name" value="SusD_RagB_dom"/>
</dbReference>
<dbReference type="GeneID" id="97181399"/>
<sequence>MKFYNYLYQKRNLIFSFGLFSLMLISCDKNLLDAVPTDRQSENIFWKSQADAELAVNALYNDLDGAEIFYSDALTDIAHVNQPFAVDAYIELGTYDASSSRLYNTWSSAYKGIGAANYFLANVGKIEGSKDETLIARYIGEARVLRAYQYIKLAYLFGAVPLVKAPLTLQEGREVQQATLSEIYDFIDSELELAAASLPESYSSNDIGRITRWAALGLKARSDLYAGRFAAAAKAAKTIIDGKRFELYPSYANLFTYAAENNKEVLLDKQFLENIYTQSVFNLLASYSQQNGQSTYVPTKALVDSYTTSKGDLITDANSGYDPKNPYKNRDPRLAFSIFLDGDPLPNGAIFHPAPNSGTADAVGSTYIASTTGFNIKKYIDKKDLANPSKSGLNIILLRYAEILLTYAEAKIELGEIDGSVYDAINQIRNSRTDVKLPITSNQANQEQLRQLVRRERTVELAFEGLHLADIRRWKTAEKVVPGKVYGITYQNNNGEAVVVEAASESRVFDAKKHYLWPIPQREINLNPNLKQNPNW</sequence>
<protein>
    <submittedName>
        <fullName evidence="8">SusD family</fullName>
    </submittedName>
</protein>
<dbReference type="GO" id="GO:0009279">
    <property type="term" value="C:cell outer membrane"/>
    <property type="evidence" value="ECO:0007669"/>
    <property type="project" value="UniProtKB-SubCell"/>
</dbReference>
<keyword evidence="5" id="KW-0998">Cell outer membrane</keyword>
<evidence type="ECO:0000259" key="7">
    <source>
        <dbReference type="Pfam" id="PF14322"/>
    </source>
</evidence>
<dbReference type="Pfam" id="PF07980">
    <property type="entry name" value="SusD_RagB"/>
    <property type="match status" value="1"/>
</dbReference>
<keyword evidence="4" id="KW-0472">Membrane</keyword>
<evidence type="ECO:0000313" key="9">
    <source>
        <dbReference type="Proteomes" id="UP000251241"/>
    </source>
</evidence>
<gene>
    <name evidence="8" type="ORF">NCTC11343_01359</name>
</gene>
<name>A0A2X2IU30_SPHMU</name>
<dbReference type="RefSeq" id="WP_112374158.1">
    <property type="nucleotide sequence ID" value="NZ_CP069793.1"/>
</dbReference>
<dbReference type="InterPro" id="IPR033985">
    <property type="entry name" value="SusD-like_N"/>
</dbReference>
<evidence type="ECO:0000256" key="3">
    <source>
        <dbReference type="ARBA" id="ARBA00022729"/>
    </source>
</evidence>
<dbReference type="Gene3D" id="1.25.40.390">
    <property type="match status" value="1"/>
</dbReference>
<evidence type="ECO:0000256" key="4">
    <source>
        <dbReference type="ARBA" id="ARBA00023136"/>
    </source>
</evidence>
<reference evidence="8 9" key="1">
    <citation type="submission" date="2018-06" db="EMBL/GenBank/DDBJ databases">
        <authorList>
            <consortium name="Pathogen Informatics"/>
            <person name="Doyle S."/>
        </authorList>
    </citation>
    <scope>NUCLEOTIDE SEQUENCE [LARGE SCALE GENOMIC DNA]</scope>
    <source>
        <strain evidence="8 9">NCTC11343</strain>
    </source>
</reference>
<feature type="domain" description="SusD-like N-terminal" evidence="7">
    <location>
        <begin position="66"/>
        <end position="221"/>
    </location>
</feature>
<dbReference type="Proteomes" id="UP000251241">
    <property type="component" value="Unassembled WGS sequence"/>
</dbReference>
<keyword evidence="3" id="KW-0732">Signal</keyword>
<organism evidence="8 9">
    <name type="scientific">Sphingobacterium multivorum</name>
    <dbReference type="NCBI Taxonomy" id="28454"/>
    <lineage>
        <taxon>Bacteria</taxon>
        <taxon>Pseudomonadati</taxon>
        <taxon>Bacteroidota</taxon>
        <taxon>Sphingobacteriia</taxon>
        <taxon>Sphingobacteriales</taxon>
        <taxon>Sphingobacteriaceae</taxon>
        <taxon>Sphingobacterium</taxon>
    </lineage>
</organism>
<dbReference type="EMBL" id="UAUU01000004">
    <property type="protein sequence ID" value="SPZ84814.1"/>
    <property type="molecule type" value="Genomic_DNA"/>
</dbReference>